<dbReference type="Gene3D" id="2.40.10.10">
    <property type="entry name" value="Trypsin-like serine proteases"/>
    <property type="match status" value="2"/>
</dbReference>
<dbReference type="InterPro" id="IPR001314">
    <property type="entry name" value="Peptidase_S1A"/>
</dbReference>
<keyword evidence="5" id="KW-1185">Reference proteome</keyword>
<dbReference type="FunFam" id="2.40.10.10:FF:000002">
    <property type="entry name" value="Transmembrane protease serine"/>
    <property type="match status" value="1"/>
</dbReference>
<gene>
    <name evidence="4" type="ORF">AAG570_002786</name>
</gene>
<sequence length="232" mass="25576">MGSVGYKDNPTRWLCGCSLISERYVLTAAHCTDGGGPALYVRLGELDVDSEWDDARPVIMRVSKRINHPGYVSNIGYNDIALMQLERDATFNAYVRPACLPVTWEIPDQTAIATGWGHTTYGEWYAGKQSNDLRKVRLKLVSTERCQSVYGSAPKIPQGLKNESMLCAGEEEGKDTCQSDSGGPLQTPLKKPYCMYNIVGVTSFGKACGSAAPSVYTRVSYFVPWIESIVWP</sequence>
<dbReference type="PROSITE" id="PS50240">
    <property type="entry name" value="TRYPSIN_DOM"/>
    <property type="match status" value="1"/>
</dbReference>
<name>A0ABD0Y4X1_9HEMI</name>
<dbReference type="InterPro" id="IPR018114">
    <property type="entry name" value="TRYPSIN_HIS"/>
</dbReference>
<accession>A0ABD0Y4X1</accession>
<comment type="caution">
    <text evidence="4">The sequence shown here is derived from an EMBL/GenBank/DDBJ whole genome shotgun (WGS) entry which is preliminary data.</text>
</comment>
<evidence type="ECO:0000259" key="3">
    <source>
        <dbReference type="PROSITE" id="PS50240"/>
    </source>
</evidence>
<evidence type="ECO:0000313" key="4">
    <source>
        <dbReference type="EMBL" id="KAL1122455.1"/>
    </source>
</evidence>
<dbReference type="AlphaFoldDB" id="A0ABD0Y4X1"/>
<evidence type="ECO:0000256" key="1">
    <source>
        <dbReference type="ARBA" id="ARBA00023157"/>
    </source>
</evidence>
<evidence type="ECO:0000256" key="2">
    <source>
        <dbReference type="ARBA" id="ARBA00024195"/>
    </source>
</evidence>
<feature type="domain" description="Peptidase S1" evidence="3">
    <location>
        <begin position="1"/>
        <end position="231"/>
    </location>
</feature>
<dbReference type="InterPro" id="IPR001254">
    <property type="entry name" value="Trypsin_dom"/>
</dbReference>
<dbReference type="PANTHER" id="PTHR24252:SF7">
    <property type="entry name" value="HYALIN"/>
    <property type="match status" value="1"/>
</dbReference>
<comment type="similarity">
    <text evidence="2">Belongs to the peptidase S1 family. CLIP subfamily.</text>
</comment>
<proteinExistence type="inferred from homology"/>
<dbReference type="PANTHER" id="PTHR24252">
    <property type="entry name" value="ACROSIN-RELATED"/>
    <property type="match status" value="1"/>
</dbReference>
<dbReference type="InterPro" id="IPR009003">
    <property type="entry name" value="Peptidase_S1_PA"/>
</dbReference>
<dbReference type="EMBL" id="JBFDAA010000013">
    <property type="protein sequence ID" value="KAL1122455.1"/>
    <property type="molecule type" value="Genomic_DNA"/>
</dbReference>
<keyword evidence="1" id="KW-1015">Disulfide bond</keyword>
<dbReference type="InterPro" id="IPR043504">
    <property type="entry name" value="Peptidase_S1_PA_chymotrypsin"/>
</dbReference>
<protein>
    <recommendedName>
        <fullName evidence="3">Peptidase S1 domain-containing protein</fullName>
    </recommendedName>
</protein>
<dbReference type="PRINTS" id="PR00722">
    <property type="entry name" value="CHYMOTRYPSIN"/>
</dbReference>
<organism evidence="4 5">
    <name type="scientific">Ranatra chinensis</name>
    <dbReference type="NCBI Taxonomy" id="642074"/>
    <lineage>
        <taxon>Eukaryota</taxon>
        <taxon>Metazoa</taxon>
        <taxon>Ecdysozoa</taxon>
        <taxon>Arthropoda</taxon>
        <taxon>Hexapoda</taxon>
        <taxon>Insecta</taxon>
        <taxon>Pterygota</taxon>
        <taxon>Neoptera</taxon>
        <taxon>Paraneoptera</taxon>
        <taxon>Hemiptera</taxon>
        <taxon>Heteroptera</taxon>
        <taxon>Panheteroptera</taxon>
        <taxon>Nepomorpha</taxon>
        <taxon>Nepidae</taxon>
        <taxon>Ranatrinae</taxon>
        <taxon>Ranatra</taxon>
    </lineage>
</organism>
<dbReference type="PROSITE" id="PS00134">
    <property type="entry name" value="TRYPSIN_HIS"/>
    <property type="match status" value="1"/>
</dbReference>
<dbReference type="SUPFAM" id="SSF50494">
    <property type="entry name" value="Trypsin-like serine proteases"/>
    <property type="match status" value="1"/>
</dbReference>
<dbReference type="Proteomes" id="UP001558652">
    <property type="component" value="Unassembled WGS sequence"/>
</dbReference>
<dbReference type="SMART" id="SM00020">
    <property type="entry name" value="Tryp_SPc"/>
    <property type="match status" value="1"/>
</dbReference>
<dbReference type="Pfam" id="PF00089">
    <property type="entry name" value="Trypsin"/>
    <property type="match status" value="1"/>
</dbReference>
<reference evidence="4 5" key="1">
    <citation type="submission" date="2024-07" db="EMBL/GenBank/DDBJ databases">
        <title>Chromosome-level genome assembly of the water stick insect Ranatra chinensis (Heteroptera: Nepidae).</title>
        <authorList>
            <person name="Liu X."/>
        </authorList>
    </citation>
    <scope>NUCLEOTIDE SEQUENCE [LARGE SCALE GENOMIC DNA]</scope>
    <source>
        <strain evidence="4">Cailab_2021Rc</strain>
        <tissue evidence="4">Muscle</tissue>
    </source>
</reference>
<evidence type="ECO:0000313" key="5">
    <source>
        <dbReference type="Proteomes" id="UP001558652"/>
    </source>
</evidence>
<dbReference type="CDD" id="cd00190">
    <property type="entry name" value="Tryp_SPc"/>
    <property type="match status" value="1"/>
</dbReference>